<evidence type="ECO:0000313" key="4">
    <source>
        <dbReference type="Proteomes" id="UP001156873"/>
    </source>
</evidence>
<organism evidence="3 4">
    <name type="scientific">Luteimonas kalidii</name>
    <dbReference type="NCBI Taxonomy" id="3042025"/>
    <lineage>
        <taxon>Bacteria</taxon>
        <taxon>Pseudomonadati</taxon>
        <taxon>Pseudomonadota</taxon>
        <taxon>Gammaproteobacteria</taxon>
        <taxon>Lysobacterales</taxon>
        <taxon>Lysobacteraceae</taxon>
        <taxon>Luteimonas</taxon>
    </lineage>
</organism>
<dbReference type="PANTHER" id="PTHR34477:SF1">
    <property type="entry name" value="UPF0213 PROTEIN YHBQ"/>
    <property type="match status" value="1"/>
</dbReference>
<dbReference type="InterPro" id="IPR035901">
    <property type="entry name" value="GIY-YIG_endonuc_sf"/>
</dbReference>
<dbReference type="InterPro" id="IPR000305">
    <property type="entry name" value="GIY-YIG_endonuc"/>
</dbReference>
<reference evidence="3 4" key="1">
    <citation type="submission" date="2023-04" db="EMBL/GenBank/DDBJ databases">
        <title>Luteimonas sp. M1R5S59.</title>
        <authorList>
            <person name="Sun J.-Q."/>
        </authorList>
    </citation>
    <scope>NUCLEOTIDE SEQUENCE [LARGE SCALE GENOMIC DNA]</scope>
    <source>
        <strain evidence="3 4">M1R5S59</strain>
    </source>
</reference>
<dbReference type="PANTHER" id="PTHR34477">
    <property type="entry name" value="UPF0213 PROTEIN YHBQ"/>
    <property type="match status" value="1"/>
</dbReference>
<dbReference type="CDD" id="cd10456">
    <property type="entry name" value="GIY-YIG_UPF0213"/>
    <property type="match status" value="1"/>
</dbReference>
<comment type="caution">
    <text evidence="3">The sequence shown here is derived from an EMBL/GenBank/DDBJ whole genome shotgun (WGS) entry which is preliminary data.</text>
</comment>
<keyword evidence="4" id="KW-1185">Reference proteome</keyword>
<gene>
    <name evidence="3" type="ORF">QFW81_10375</name>
</gene>
<dbReference type="SUPFAM" id="SSF82771">
    <property type="entry name" value="GIY-YIG endonuclease"/>
    <property type="match status" value="1"/>
</dbReference>
<dbReference type="PROSITE" id="PS50164">
    <property type="entry name" value="GIY_YIG"/>
    <property type="match status" value="1"/>
</dbReference>
<dbReference type="InterPro" id="IPR050190">
    <property type="entry name" value="UPF0213_domain"/>
</dbReference>
<evidence type="ECO:0000256" key="1">
    <source>
        <dbReference type="ARBA" id="ARBA00007435"/>
    </source>
</evidence>
<dbReference type="Gene3D" id="3.40.1440.10">
    <property type="entry name" value="GIY-YIG endonuclease"/>
    <property type="match status" value="1"/>
</dbReference>
<feature type="domain" description="GIY-YIG" evidence="2">
    <location>
        <begin position="6"/>
        <end position="81"/>
    </location>
</feature>
<name>A0ABT6JV20_9GAMM</name>
<protein>
    <submittedName>
        <fullName evidence="3">GIY-YIG nuclease family protein</fullName>
    </submittedName>
</protein>
<dbReference type="Proteomes" id="UP001156873">
    <property type="component" value="Unassembled WGS sequence"/>
</dbReference>
<accession>A0ABT6JV20</accession>
<evidence type="ECO:0000259" key="2">
    <source>
        <dbReference type="PROSITE" id="PS50164"/>
    </source>
</evidence>
<sequence>MPARGRDWWLYLVECGDGTWYAGISTDVDARLAAHAAGTGARYTRGRGPVRLLASRAYSDRASASRAEWQLKRLPRRRKLGFFEGIDGIEGQQGPPAAMP</sequence>
<comment type="similarity">
    <text evidence="1">Belongs to the UPF0213 family.</text>
</comment>
<dbReference type="Pfam" id="PF01541">
    <property type="entry name" value="GIY-YIG"/>
    <property type="match status" value="1"/>
</dbReference>
<dbReference type="EMBL" id="JARXRO010000016">
    <property type="protein sequence ID" value="MDH5834328.1"/>
    <property type="molecule type" value="Genomic_DNA"/>
</dbReference>
<evidence type="ECO:0000313" key="3">
    <source>
        <dbReference type="EMBL" id="MDH5834328.1"/>
    </source>
</evidence>
<proteinExistence type="inferred from homology"/>
<dbReference type="RefSeq" id="WP_280578702.1">
    <property type="nucleotide sequence ID" value="NZ_JARXRO010000016.1"/>
</dbReference>